<protein>
    <recommendedName>
        <fullName evidence="4">DUF4149 domain-containing protein</fullName>
    </recommendedName>
</protein>
<feature type="transmembrane region" description="Helical" evidence="1">
    <location>
        <begin position="34"/>
        <end position="60"/>
    </location>
</feature>
<organism evidence="2 3">
    <name type="scientific">Alteraurantiacibacter lauratis</name>
    <dbReference type="NCBI Taxonomy" id="2054627"/>
    <lineage>
        <taxon>Bacteria</taxon>
        <taxon>Pseudomonadati</taxon>
        <taxon>Pseudomonadota</taxon>
        <taxon>Alphaproteobacteria</taxon>
        <taxon>Sphingomonadales</taxon>
        <taxon>Erythrobacteraceae</taxon>
        <taxon>Alteraurantiacibacter</taxon>
    </lineage>
</organism>
<name>A0ABV7EBJ2_9SPHN</name>
<gene>
    <name evidence="2" type="ORF">ACFODK_04440</name>
</gene>
<keyword evidence="3" id="KW-1185">Reference proteome</keyword>
<keyword evidence="1" id="KW-0812">Transmembrane</keyword>
<keyword evidence="1" id="KW-1133">Transmembrane helix</keyword>
<evidence type="ECO:0000313" key="2">
    <source>
        <dbReference type="EMBL" id="MFC3100134.1"/>
    </source>
</evidence>
<reference evidence="3" key="1">
    <citation type="journal article" date="2019" name="Int. J. Syst. Evol. Microbiol.">
        <title>The Global Catalogue of Microorganisms (GCM) 10K type strain sequencing project: providing services to taxonomists for standard genome sequencing and annotation.</title>
        <authorList>
            <consortium name="The Broad Institute Genomics Platform"/>
            <consortium name="The Broad Institute Genome Sequencing Center for Infectious Disease"/>
            <person name="Wu L."/>
            <person name="Ma J."/>
        </authorList>
    </citation>
    <scope>NUCLEOTIDE SEQUENCE [LARGE SCALE GENOMIC DNA]</scope>
    <source>
        <strain evidence="3">KCTC 52606</strain>
    </source>
</reference>
<dbReference type="RefSeq" id="WP_336917934.1">
    <property type="nucleotide sequence ID" value="NZ_JBANRN010000003.1"/>
</dbReference>
<dbReference type="EMBL" id="JBHRSU010000004">
    <property type="protein sequence ID" value="MFC3100134.1"/>
    <property type="molecule type" value="Genomic_DNA"/>
</dbReference>
<proteinExistence type="predicted"/>
<evidence type="ECO:0008006" key="4">
    <source>
        <dbReference type="Google" id="ProtNLM"/>
    </source>
</evidence>
<accession>A0ABV7EBJ2</accession>
<keyword evidence="1" id="KW-0472">Membrane</keyword>
<comment type="caution">
    <text evidence="2">The sequence shown here is derived from an EMBL/GenBank/DDBJ whole genome shotgun (WGS) entry which is preliminary data.</text>
</comment>
<sequence length="135" mass="13802">MAARIARLALLYWAAIFALGFALGALRTLWLAPAIGAVAAVTAELPVMLGASWLVAARLLARRPLERAGSALAMGLLAFSLLLAAEAALAALLAGQGVNAWLAGLAQPAGALGLAGQIVFALVPLAVWRRSRPRG</sequence>
<dbReference type="Proteomes" id="UP001595378">
    <property type="component" value="Unassembled WGS sequence"/>
</dbReference>
<evidence type="ECO:0000313" key="3">
    <source>
        <dbReference type="Proteomes" id="UP001595378"/>
    </source>
</evidence>
<evidence type="ECO:0000256" key="1">
    <source>
        <dbReference type="SAM" id="Phobius"/>
    </source>
</evidence>
<feature type="transmembrane region" description="Helical" evidence="1">
    <location>
        <begin position="72"/>
        <end position="93"/>
    </location>
</feature>
<feature type="transmembrane region" description="Helical" evidence="1">
    <location>
        <begin position="105"/>
        <end position="128"/>
    </location>
</feature>